<organism evidence="2 3">
    <name type="scientific">Stylophora pistillata</name>
    <name type="common">Smooth cauliflower coral</name>
    <dbReference type="NCBI Taxonomy" id="50429"/>
    <lineage>
        <taxon>Eukaryota</taxon>
        <taxon>Metazoa</taxon>
        <taxon>Cnidaria</taxon>
        <taxon>Anthozoa</taxon>
        <taxon>Hexacorallia</taxon>
        <taxon>Scleractinia</taxon>
        <taxon>Astrocoeniina</taxon>
        <taxon>Pocilloporidae</taxon>
        <taxon>Stylophora</taxon>
    </lineage>
</organism>
<dbReference type="AlphaFoldDB" id="A0A2B4S427"/>
<dbReference type="Gene3D" id="3.40.50.300">
    <property type="entry name" value="P-loop containing nucleotide triphosphate hydrolases"/>
    <property type="match status" value="1"/>
</dbReference>
<protein>
    <recommendedName>
        <fullName evidence="1">NadR/Ttd14 AAA domain-containing protein</fullName>
    </recommendedName>
</protein>
<evidence type="ECO:0000259" key="1">
    <source>
        <dbReference type="Pfam" id="PF13521"/>
    </source>
</evidence>
<comment type="caution">
    <text evidence="2">The sequence shown here is derived from an EMBL/GenBank/DDBJ whole genome shotgun (WGS) entry which is preliminary data.</text>
</comment>
<dbReference type="OrthoDB" id="6118920at2759"/>
<name>A0A2B4S427_STYPI</name>
<accession>A0A2B4S427</accession>
<sequence length="206" mass="23935">MLRVFICGAHSVGKTTLVNEVGKKLSLHVEAEVARKVIKDLNLRREDFDPKTNQSKFEELQEKILEAQCKVEEQHSRNGTPYIADRGIDPLVYSLMYLGENSMKRLLSLPSSQECVNRYRTSLVFVVRPFRECLQPDDIRLVPKMEELSKFTNLMEKVLQDNRIPFTVIDVLDLKKRVDIVQEKIMEHRSLKVVTRTDGTIFNRDD</sequence>
<evidence type="ECO:0000313" key="3">
    <source>
        <dbReference type="Proteomes" id="UP000225706"/>
    </source>
</evidence>
<evidence type="ECO:0000313" key="2">
    <source>
        <dbReference type="EMBL" id="PFX23272.1"/>
    </source>
</evidence>
<dbReference type="EMBL" id="LSMT01000213">
    <property type="protein sequence ID" value="PFX23272.1"/>
    <property type="molecule type" value="Genomic_DNA"/>
</dbReference>
<keyword evidence="3" id="KW-1185">Reference proteome</keyword>
<feature type="domain" description="NadR/Ttd14 AAA" evidence="1">
    <location>
        <begin position="3"/>
        <end position="175"/>
    </location>
</feature>
<dbReference type="InterPro" id="IPR027417">
    <property type="entry name" value="P-loop_NTPase"/>
</dbReference>
<dbReference type="Pfam" id="PF13521">
    <property type="entry name" value="AAA_28"/>
    <property type="match status" value="1"/>
</dbReference>
<reference evidence="3" key="1">
    <citation type="journal article" date="2017" name="bioRxiv">
        <title>Comparative analysis of the genomes of Stylophora pistillata and Acropora digitifera provides evidence for extensive differences between species of corals.</title>
        <authorList>
            <person name="Voolstra C.R."/>
            <person name="Li Y."/>
            <person name="Liew Y.J."/>
            <person name="Baumgarten S."/>
            <person name="Zoccola D."/>
            <person name="Flot J.-F."/>
            <person name="Tambutte S."/>
            <person name="Allemand D."/>
            <person name="Aranda M."/>
        </authorList>
    </citation>
    <scope>NUCLEOTIDE SEQUENCE [LARGE SCALE GENOMIC DNA]</scope>
</reference>
<dbReference type="SUPFAM" id="SSF52540">
    <property type="entry name" value="P-loop containing nucleoside triphosphate hydrolases"/>
    <property type="match status" value="1"/>
</dbReference>
<dbReference type="InterPro" id="IPR038727">
    <property type="entry name" value="NadR/Ttd14_AAA_dom"/>
</dbReference>
<dbReference type="Proteomes" id="UP000225706">
    <property type="component" value="Unassembled WGS sequence"/>
</dbReference>
<proteinExistence type="predicted"/>
<gene>
    <name evidence="2" type="ORF">AWC38_SpisGene12188</name>
</gene>